<feature type="domain" description="GTP-binding protein LepA C-terminal" evidence="4">
    <location>
        <begin position="147"/>
        <end position="191"/>
    </location>
</feature>
<protein>
    <submittedName>
        <fullName evidence="5">MIT domain-containing protein</fullName>
    </submittedName>
</protein>
<evidence type="ECO:0000256" key="3">
    <source>
        <dbReference type="ARBA" id="ARBA00023134"/>
    </source>
</evidence>
<reference evidence="5 6" key="1">
    <citation type="submission" date="2023-01" db="EMBL/GenBank/DDBJ databases">
        <title>Analysis of 21 Apiospora genomes using comparative genomics revels a genus with tremendous synthesis potential of carbohydrate active enzymes and secondary metabolites.</title>
        <authorList>
            <person name="Sorensen T."/>
        </authorList>
    </citation>
    <scope>NUCLEOTIDE SEQUENCE [LARGE SCALE GENOMIC DNA]</scope>
    <source>
        <strain evidence="5 6">CBS 20057</strain>
    </source>
</reference>
<dbReference type="Pfam" id="PF06421">
    <property type="entry name" value="LepA_C"/>
    <property type="match status" value="1"/>
</dbReference>
<proteinExistence type="predicted"/>
<evidence type="ECO:0000256" key="2">
    <source>
        <dbReference type="ARBA" id="ARBA00022917"/>
    </source>
</evidence>
<evidence type="ECO:0000256" key="1">
    <source>
        <dbReference type="ARBA" id="ARBA00022741"/>
    </source>
</evidence>
<evidence type="ECO:0000313" key="6">
    <source>
        <dbReference type="Proteomes" id="UP001396898"/>
    </source>
</evidence>
<dbReference type="InterPro" id="IPR006297">
    <property type="entry name" value="EF-4"/>
</dbReference>
<keyword evidence="3" id="KW-0342">GTP-binding</keyword>
<keyword evidence="6" id="KW-1185">Reference proteome</keyword>
<keyword evidence="2" id="KW-0648">Protein biosynthesis</keyword>
<organism evidence="5 6">
    <name type="scientific">Apiospora marii</name>
    <dbReference type="NCBI Taxonomy" id="335849"/>
    <lineage>
        <taxon>Eukaryota</taxon>
        <taxon>Fungi</taxon>
        <taxon>Dikarya</taxon>
        <taxon>Ascomycota</taxon>
        <taxon>Pezizomycotina</taxon>
        <taxon>Sordariomycetes</taxon>
        <taxon>Xylariomycetidae</taxon>
        <taxon>Amphisphaeriales</taxon>
        <taxon>Apiosporaceae</taxon>
        <taxon>Apiospora</taxon>
    </lineage>
</organism>
<gene>
    <name evidence="5" type="ORF">PG991_009158</name>
</gene>
<evidence type="ECO:0000313" key="5">
    <source>
        <dbReference type="EMBL" id="KAK8013565.1"/>
    </source>
</evidence>
<dbReference type="PANTHER" id="PTHR43512">
    <property type="entry name" value="TRANSLATION FACTOR GUF1-RELATED"/>
    <property type="match status" value="1"/>
</dbReference>
<dbReference type="Gene3D" id="3.30.70.2570">
    <property type="entry name" value="Elongation factor 4, C-terminal domain"/>
    <property type="match status" value="1"/>
</dbReference>
<accession>A0ABR1RL73</accession>
<evidence type="ECO:0000259" key="4">
    <source>
        <dbReference type="Pfam" id="PF06421"/>
    </source>
</evidence>
<dbReference type="InterPro" id="IPR013842">
    <property type="entry name" value="LepA_CTD"/>
</dbReference>
<dbReference type="InterPro" id="IPR038363">
    <property type="entry name" value="LepA_C_sf"/>
</dbReference>
<name>A0ABR1RL73_9PEZI</name>
<dbReference type="EMBL" id="JAQQWI010000013">
    <property type="protein sequence ID" value="KAK8013565.1"/>
    <property type="molecule type" value="Genomic_DNA"/>
</dbReference>
<dbReference type="Proteomes" id="UP001396898">
    <property type="component" value="Unassembled WGS sequence"/>
</dbReference>
<sequence>MAAPFPGFEELKLVVFATALPSDDYHRLAGLAGLPGLCSPTGFLGSLCSSVFPDRLRQEHGASIITEPFPARTTTRRNRALQAVRGRDGDDAEEHLGRVTERREANRDEQESAKCVPRMSVIKYRLPTAQLAAGWKRSGLVKLPLLVNKEPVDAINHVLHTSQAEQLGRQWVNKFKEQLQRQVFEVIIQAA</sequence>
<dbReference type="PANTHER" id="PTHR43512:SF7">
    <property type="entry name" value="TRANSLATION FACTOR GUF1, MITOCHONDRIAL"/>
    <property type="match status" value="1"/>
</dbReference>
<comment type="caution">
    <text evidence="5">The sequence shown here is derived from an EMBL/GenBank/DDBJ whole genome shotgun (WGS) entry which is preliminary data.</text>
</comment>
<keyword evidence="1" id="KW-0547">Nucleotide-binding</keyword>